<feature type="transmembrane region" description="Helical" evidence="7">
    <location>
        <begin position="353"/>
        <end position="370"/>
    </location>
</feature>
<name>A0A378HZ49_9GAMM</name>
<evidence type="ECO:0000256" key="6">
    <source>
        <dbReference type="ARBA" id="ARBA00023136"/>
    </source>
</evidence>
<feature type="transmembrane region" description="Helical" evidence="7">
    <location>
        <begin position="318"/>
        <end position="346"/>
    </location>
</feature>
<feature type="transmembrane region" description="Helical" evidence="7">
    <location>
        <begin position="285"/>
        <end position="306"/>
    </location>
</feature>
<evidence type="ECO:0000256" key="2">
    <source>
        <dbReference type="ARBA" id="ARBA00004586"/>
    </source>
</evidence>
<dbReference type="GO" id="GO:0012505">
    <property type="term" value="C:endomembrane system"/>
    <property type="evidence" value="ECO:0007669"/>
    <property type="project" value="UniProtKB-SubCell"/>
</dbReference>
<comment type="subcellular location">
    <subcellularLocation>
        <location evidence="1">Endomembrane system</location>
        <topology evidence="1">Multi-pass membrane protein</topology>
    </subcellularLocation>
    <subcellularLocation>
        <location evidence="2">Endoplasmic reticulum membrane</location>
    </subcellularLocation>
</comment>
<dbReference type="GO" id="GO:0006629">
    <property type="term" value="P:lipid metabolic process"/>
    <property type="evidence" value="ECO:0007669"/>
    <property type="project" value="TreeGrafter"/>
</dbReference>
<protein>
    <submittedName>
        <fullName evidence="8">Protein of uncharacterized function (DUF1625)</fullName>
    </submittedName>
</protein>
<organism evidence="8 9">
    <name type="scientific">Legionella beliardensis</name>
    <dbReference type="NCBI Taxonomy" id="91822"/>
    <lineage>
        <taxon>Bacteria</taxon>
        <taxon>Pseudomonadati</taxon>
        <taxon>Pseudomonadota</taxon>
        <taxon>Gammaproteobacteria</taxon>
        <taxon>Legionellales</taxon>
        <taxon>Legionellaceae</taxon>
        <taxon>Legionella</taxon>
    </lineage>
</organism>
<dbReference type="PANTHER" id="PTHR13416:SF2">
    <property type="entry name" value="TRANSMEMBRANE PROTEIN 43"/>
    <property type="match status" value="1"/>
</dbReference>
<dbReference type="Proteomes" id="UP000254968">
    <property type="component" value="Unassembled WGS sequence"/>
</dbReference>
<evidence type="ECO:0000256" key="5">
    <source>
        <dbReference type="ARBA" id="ARBA00022989"/>
    </source>
</evidence>
<dbReference type="PANTHER" id="PTHR13416">
    <property type="match status" value="1"/>
</dbReference>
<dbReference type="Pfam" id="PF07787">
    <property type="entry name" value="TMEM43"/>
    <property type="match status" value="1"/>
</dbReference>
<dbReference type="GO" id="GO:0071763">
    <property type="term" value="P:nuclear membrane organization"/>
    <property type="evidence" value="ECO:0007669"/>
    <property type="project" value="TreeGrafter"/>
</dbReference>
<evidence type="ECO:0000256" key="4">
    <source>
        <dbReference type="ARBA" id="ARBA00022824"/>
    </source>
</evidence>
<dbReference type="OrthoDB" id="273988at2"/>
<dbReference type="EMBL" id="UGNV01000001">
    <property type="protein sequence ID" value="STX27645.1"/>
    <property type="molecule type" value="Genomic_DNA"/>
</dbReference>
<evidence type="ECO:0000313" key="8">
    <source>
        <dbReference type="EMBL" id="STX27645.1"/>
    </source>
</evidence>
<keyword evidence="3 7" id="KW-0812">Transmembrane</keyword>
<evidence type="ECO:0000256" key="1">
    <source>
        <dbReference type="ARBA" id="ARBA00004127"/>
    </source>
</evidence>
<evidence type="ECO:0000313" key="9">
    <source>
        <dbReference type="Proteomes" id="UP000254968"/>
    </source>
</evidence>
<reference evidence="8 9" key="1">
    <citation type="submission" date="2018-06" db="EMBL/GenBank/DDBJ databases">
        <authorList>
            <consortium name="Pathogen Informatics"/>
            <person name="Doyle S."/>
        </authorList>
    </citation>
    <scope>NUCLEOTIDE SEQUENCE [LARGE SCALE GENOMIC DNA]</scope>
    <source>
        <strain evidence="8 9">NCTC13315</strain>
    </source>
</reference>
<proteinExistence type="predicted"/>
<gene>
    <name evidence="8" type="ORF">NCTC13315_00151</name>
</gene>
<feature type="transmembrane region" description="Helical" evidence="7">
    <location>
        <begin position="16"/>
        <end position="35"/>
    </location>
</feature>
<dbReference type="InterPro" id="IPR012430">
    <property type="entry name" value="TMEM43_fam"/>
</dbReference>
<dbReference type="AlphaFoldDB" id="A0A378HZ49"/>
<keyword evidence="9" id="KW-1185">Reference proteome</keyword>
<keyword evidence="6 7" id="KW-0472">Membrane</keyword>
<keyword evidence="5 7" id="KW-1133">Transmembrane helix</keyword>
<evidence type="ECO:0000256" key="3">
    <source>
        <dbReference type="ARBA" id="ARBA00022692"/>
    </source>
</evidence>
<sequence>MQEVTVKSWGSRLKDAFAGILFGFVLIGVAIYLIFWNERHGFNMAQSLAEVKKTLISVPASPIDNKNNLRVVYLTGLATTTEQLKDSLLDIQLTAIALIRTVEMYQWQEEEKTRTEKQLGGSERTVKTYTYKKIWSENLINSSQFKETTYQNPTTMPAKSQHQMSSHVTLGDFTLPPSLIEKITLTTPVDLSKINVDKLGAQFNKPVKLTNDELYIGQNSQTPQVGDLKISVAAVLPQQVSIIAQQTGTTLQPYQAAAGEEVLLLSPGQESTDSMIKKAQDENRMITWVLRFVTLLMMISGFALLMRPLSVLADVLPFLGTLVGFGTGLIAAVIGFCLWTIFLAIAWFATRPLFALGLLVIVALVIYLFWKSRPEKVDNNADRV</sequence>
<dbReference type="RefSeq" id="WP_115301444.1">
    <property type="nucleotide sequence ID" value="NZ_CAAAHO010000003.1"/>
</dbReference>
<evidence type="ECO:0000256" key="7">
    <source>
        <dbReference type="SAM" id="Phobius"/>
    </source>
</evidence>
<keyword evidence="4" id="KW-0256">Endoplasmic reticulum</keyword>
<accession>A0A378HZ49</accession>